<protein>
    <recommendedName>
        <fullName evidence="1">RNA helicase</fullName>
        <ecNumber evidence="1">3.6.4.13</ecNumber>
    </recommendedName>
</protein>
<dbReference type="SUPFAM" id="SSF52540">
    <property type="entry name" value="P-loop containing nucleoside triphosphate hydrolases"/>
    <property type="match status" value="1"/>
</dbReference>
<sequence>IIISTPTKLLEHLKDSTSALNLSTLELFILDEADILYSLGYANDMKKISKYLPSKSKSYQCFLISATLNDDITQLKELFLHN</sequence>
<evidence type="ECO:0000256" key="7">
    <source>
        <dbReference type="ARBA" id="ARBA00047984"/>
    </source>
</evidence>
<evidence type="ECO:0000256" key="2">
    <source>
        <dbReference type="ARBA" id="ARBA00022741"/>
    </source>
</evidence>
<dbReference type="PROSITE" id="PS51192">
    <property type="entry name" value="HELICASE_ATP_BIND_1"/>
    <property type="match status" value="1"/>
</dbReference>
<dbReference type="InterPro" id="IPR027417">
    <property type="entry name" value="P-loop_NTPase"/>
</dbReference>
<dbReference type="InterPro" id="IPR014001">
    <property type="entry name" value="Helicase_ATP-bd"/>
</dbReference>
<evidence type="ECO:0000256" key="5">
    <source>
        <dbReference type="ARBA" id="ARBA00022840"/>
    </source>
</evidence>
<dbReference type="EMBL" id="CAJOBJ010082730">
    <property type="protein sequence ID" value="CAF4508157.1"/>
    <property type="molecule type" value="Genomic_DNA"/>
</dbReference>
<evidence type="ECO:0000259" key="8">
    <source>
        <dbReference type="PROSITE" id="PS51192"/>
    </source>
</evidence>
<comment type="caution">
    <text evidence="9">The sequence shown here is derived from an EMBL/GenBank/DDBJ whole genome shotgun (WGS) entry which is preliminary data.</text>
</comment>
<proteinExistence type="predicted"/>
<organism evidence="9 10">
    <name type="scientific">Rotaria magnacalcarata</name>
    <dbReference type="NCBI Taxonomy" id="392030"/>
    <lineage>
        <taxon>Eukaryota</taxon>
        <taxon>Metazoa</taxon>
        <taxon>Spiralia</taxon>
        <taxon>Gnathifera</taxon>
        <taxon>Rotifera</taxon>
        <taxon>Eurotatoria</taxon>
        <taxon>Bdelloidea</taxon>
        <taxon>Philodinida</taxon>
        <taxon>Philodinidae</taxon>
        <taxon>Rotaria</taxon>
    </lineage>
</organism>
<gene>
    <name evidence="9" type="ORF">GIL414_LOCUS35058</name>
</gene>
<dbReference type="GO" id="GO:0003724">
    <property type="term" value="F:RNA helicase activity"/>
    <property type="evidence" value="ECO:0007669"/>
    <property type="project" value="UniProtKB-EC"/>
</dbReference>
<dbReference type="InterPro" id="IPR050079">
    <property type="entry name" value="DEAD_box_RNA_helicase"/>
</dbReference>
<dbReference type="Gene3D" id="3.40.50.300">
    <property type="entry name" value="P-loop containing nucleotide triphosphate hydrolases"/>
    <property type="match status" value="1"/>
</dbReference>
<feature type="domain" description="Helicase ATP-binding" evidence="8">
    <location>
        <begin position="1"/>
        <end position="82"/>
    </location>
</feature>
<dbReference type="GO" id="GO:0016787">
    <property type="term" value="F:hydrolase activity"/>
    <property type="evidence" value="ECO:0007669"/>
    <property type="project" value="UniProtKB-KW"/>
</dbReference>
<evidence type="ECO:0000313" key="9">
    <source>
        <dbReference type="EMBL" id="CAF4508157.1"/>
    </source>
</evidence>
<evidence type="ECO:0000256" key="3">
    <source>
        <dbReference type="ARBA" id="ARBA00022801"/>
    </source>
</evidence>
<dbReference type="AlphaFoldDB" id="A0A8S2XRB1"/>
<dbReference type="Proteomes" id="UP000681720">
    <property type="component" value="Unassembled WGS sequence"/>
</dbReference>
<dbReference type="GO" id="GO:0005829">
    <property type="term" value="C:cytosol"/>
    <property type="evidence" value="ECO:0007669"/>
    <property type="project" value="TreeGrafter"/>
</dbReference>
<dbReference type="InterPro" id="IPR011545">
    <property type="entry name" value="DEAD/DEAH_box_helicase_dom"/>
</dbReference>
<dbReference type="PANTHER" id="PTHR47959:SF21">
    <property type="entry name" value="DEAD-BOX HELICASE 56"/>
    <property type="match status" value="1"/>
</dbReference>
<keyword evidence="3" id="KW-0378">Hydrolase</keyword>
<evidence type="ECO:0000256" key="1">
    <source>
        <dbReference type="ARBA" id="ARBA00012552"/>
    </source>
</evidence>
<keyword evidence="6" id="KW-0694">RNA-binding</keyword>
<evidence type="ECO:0000256" key="4">
    <source>
        <dbReference type="ARBA" id="ARBA00022806"/>
    </source>
</evidence>
<name>A0A8S2XRB1_9BILA</name>
<keyword evidence="2" id="KW-0547">Nucleotide-binding</keyword>
<evidence type="ECO:0000313" key="10">
    <source>
        <dbReference type="Proteomes" id="UP000681720"/>
    </source>
</evidence>
<dbReference type="PANTHER" id="PTHR47959">
    <property type="entry name" value="ATP-DEPENDENT RNA HELICASE RHLE-RELATED"/>
    <property type="match status" value="1"/>
</dbReference>
<reference evidence="9" key="1">
    <citation type="submission" date="2021-02" db="EMBL/GenBank/DDBJ databases">
        <authorList>
            <person name="Nowell W R."/>
        </authorList>
    </citation>
    <scope>NUCLEOTIDE SEQUENCE</scope>
</reference>
<feature type="non-terminal residue" evidence="9">
    <location>
        <position position="82"/>
    </location>
</feature>
<feature type="non-terminal residue" evidence="9">
    <location>
        <position position="1"/>
    </location>
</feature>
<dbReference type="GO" id="GO:0005524">
    <property type="term" value="F:ATP binding"/>
    <property type="evidence" value="ECO:0007669"/>
    <property type="project" value="UniProtKB-KW"/>
</dbReference>
<keyword evidence="4" id="KW-0347">Helicase</keyword>
<evidence type="ECO:0000256" key="6">
    <source>
        <dbReference type="ARBA" id="ARBA00022884"/>
    </source>
</evidence>
<dbReference type="Pfam" id="PF00270">
    <property type="entry name" value="DEAD"/>
    <property type="match status" value="1"/>
</dbReference>
<keyword evidence="5" id="KW-0067">ATP-binding</keyword>
<dbReference type="GO" id="GO:0003723">
    <property type="term" value="F:RNA binding"/>
    <property type="evidence" value="ECO:0007669"/>
    <property type="project" value="UniProtKB-KW"/>
</dbReference>
<comment type="catalytic activity">
    <reaction evidence="7">
        <text>ATP + H2O = ADP + phosphate + H(+)</text>
        <dbReference type="Rhea" id="RHEA:13065"/>
        <dbReference type="ChEBI" id="CHEBI:15377"/>
        <dbReference type="ChEBI" id="CHEBI:15378"/>
        <dbReference type="ChEBI" id="CHEBI:30616"/>
        <dbReference type="ChEBI" id="CHEBI:43474"/>
        <dbReference type="ChEBI" id="CHEBI:456216"/>
        <dbReference type="EC" id="3.6.4.13"/>
    </reaction>
</comment>
<accession>A0A8S2XRB1</accession>
<dbReference type="EC" id="3.6.4.13" evidence="1"/>